<dbReference type="EMBL" id="JACEFO010002436">
    <property type="protein sequence ID" value="KAF8660651.1"/>
    <property type="molecule type" value="Genomic_DNA"/>
</dbReference>
<protein>
    <submittedName>
        <fullName evidence="2">Uncharacterized protein</fullName>
    </submittedName>
</protein>
<dbReference type="OrthoDB" id="700890at2759"/>
<keyword evidence="3" id="KW-1185">Reference proteome</keyword>
<accession>A0A835E490</accession>
<dbReference type="PANTHER" id="PTHR36138:SF9">
    <property type="match status" value="1"/>
</dbReference>
<feature type="region of interest" description="Disordered" evidence="1">
    <location>
        <begin position="140"/>
        <end position="163"/>
    </location>
</feature>
<comment type="caution">
    <text evidence="2">The sequence shown here is derived from an EMBL/GenBank/DDBJ whole genome shotgun (WGS) entry which is preliminary data.</text>
</comment>
<sequence>MVKTRSMTLMESLDVRIQASASEAGGGHDLKRNQASSSQGSEILRTKKEMLLAYLDGELPSARTRAGKRTKVIKYRLPQGYIDHIKSRASNPILDELSEEALANEPKFYRDAYAESKVLNDKIKAYYRALIEQYEAQGYAEDEAEVTDDEDETAVVSKDAPYR</sequence>
<organism evidence="2 3">
    <name type="scientific">Digitaria exilis</name>
    <dbReference type="NCBI Taxonomy" id="1010633"/>
    <lineage>
        <taxon>Eukaryota</taxon>
        <taxon>Viridiplantae</taxon>
        <taxon>Streptophyta</taxon>
        <taxon>Embryophyta</taxon>
        <taxon>Tracheophyta</taxon>
        <taxon>Spermatophyta</taxon>
        <taxon>Magnoliopsida</taxon>
        <taxon>Liliopsida</taxon>
        <taxon>Poales</taxon>
        <taxon>Poaceae</taxon>
        <taxon>PACMAD clade</taxon>
        <taxon>Panicoideae</taxon>
        <taxon>Panicodae</taxon>
        <taxon>Paniceae</taxon>
        <taxon>Anthephorinae</taxon>
        <taxon>Digitaria</taxon>
    </lineage>
</organism>
<evidence type="ECO:0000256" key="1">
    <source>
        <dbReference type="SAM" id="MobiDB-lite"/>
    </source>
</evidence>
<name>A0A835E490_9POAL</name>
<dbReference type="AlphaFoldDB" id="A0A835E490"/>
<feature type="compositionally biased region" description="Acidic residues" evidence="1">
    <location>
        <begin position="140"/>
        <end position="153"/>
    </location>
</feature>
<dbReference type="PANTHER" id="PTHR36138">
    <property type="entry name" value="EXPRESSED PROTEIN-RELATED"/>
    <property type="match status" value="1"/>
</dbReference>
<reference evidence="2" key="1">
    <citation type="submission" date="2020-07" db="EMBL/GenBank/DDBJ databases">
        <title>Genome sequence and genetic diversity analysis of an under-domesticated orphan crop, white fonio (Digitaria exilis).</title>
        <authorList>
            <person name="Bennetzen J.L."/>
            <person name="Chen S."/>
            <person name="Ma X."/>
            <person name="Wang X."/>
            <person name="Yssel A.E.J."/>
            <person name="Chaluvadi S.R."/>
            <person name="Johnson M."/>
            <person name="Gangashetty P."/>
            <person name="Hamidou F."/>
            <person name="Sanogo M.D."/>
            <person name="Zwaenepoel A."/>
            <person name="Wallace J."/>
            <person name="Van De Peer Y."/>
            <person name="Van Deynze A."/>
        </authorList>
    </citation>
    <scope>NUCLEOTIDE SEQUENCE</scope>
    <source>
        <tissue evidence="2">Leaves</tissue>
    </source>
</reference>
<evidence type="ECO:0000313" key="3">
    <source>
        <dbReference type="Proteomes" id="UP000636709"/>
    </source>
</evidence>
<proteinExistence type="predicted"/>
<gene>
    <name evidence="2" type="ORF">HU200_057563</name>
</gene>
<dbReference type="Proteomes" id="UP000636709">
    <property type="component" value="Unassembled WGS sequence"/>
</dbReference>
<evidence type="ECO:0000313" key="2">
    <source>
        <dbReference type="EMBL" id="KAF8660651.1"/>
    </source>
</evidence>